<dbReference type="Gramene" id="VVA39048">
    <property type="protein sequence ID" value="VVA39048"/>
    <property type="gene ID" value="Prudul26B030306"/>
</dbReference>
<feature type="compositionally biased region" description="Pro residues" evidence="1">
    <location>
        <begin position="154"/>
        <end position="164"/>
    </location>
</feature>
<proteinExistence type="predicted"/>
<gene>
    <name evidence="2" type="ORF">ALMOND_2B030306</name>
</gene>
<reference evidence="3" key="1">
    <citation type="journal article" date="2020" name="Plant J.">
        <title>Transposons played a major role in the diversification between the closely related almond and peach genomes: results from the almond genome sequence.</title>
        <authorList>
            <person name="Alioto T."/>
            <person name="Alexiou K.G."/>
            <person name="Bardil A."/>
            <person name="Barteri F."/>
            <person name="Castanera R."/>
            <person name="Cruz F."/>
            <person name="Dhingra A."/>
            <person name="Duval H."/>
            <person name="Fernandez I Marti A."/>
            <person name="Frias L."/>
            <person name="Galan B."/>
            <person name="Garcia J.L."/>
            <person name="Howad W."/>
            <person name="Gomez-Garrido J."/>
            <person name="Gut M."/>
            <person name="Julca I."/>
            <person name="Morata J."/>
            <person name="Puigdomenech P."/>
            <person name="Ribeca P."/>
            <person name="Rubio Cabetas M.J."/>
            <person name="Vlasova A."/>
            <person name="Wirthensohn M."/>
            <person name="Garcia-Mas J."/>
            <person name="Gabaldon T."/>
            <person name="Casacuberta J.M."/>
            <person name="Arus P."/>
        </authorList>
    </citation>
    <scope>NUCLEOTIDE SEQUENCE [LARGE SCALE GENOMIC DNA]</scope>
    <source>
        <strain evidence="3">cv. Texas</strain>
    </source>
</reference>
<organism evidence="2 3">
    <name type="scientific">Prunus dulcis</name>
    <name type="common">Almond</name>
    <name type="synonym">Amygdalus dulcis</name>
    <dbReference type="NCBI Taxonomy" id="3755"/>
    <lineage>
        <taxon>Eukaryota</taxon>
        <taxon>Viridiplantae</taxon>
        <taxon>Streptophyta</taxon>
        <taxon>Embryophyta</taxon>
        <taxon>Tracheophyta</taxon>
        <taxon>Spermatophyta</taxon>
        <taxon>Magnoliopsida</taxon>
        <taxon>eudicotyledons</taxon>
        <taxon>Gunneridae</taxon>
        <taxon>Pentapetalae</taxon>
        <taxon>rosids</taxon>
        <taxon>fabids</taxon>
        <taxon>Rosales</taxon>
        <taxon>Rosaceae</taxon>
        <taxon>Amygdaloideae</taxon>
        <taxon>Amygdaleae</taxon>
        <taxon>Prunus</taxon>
    </lineage>
</organism>
<feature type="region of interest" description="Disordered" evidence="1">
    <location>
        <begin position="135"/>
        <end position="173"/>
    </location>
</feature>
<dbReference type="Proteomes" id="UP000327085">
    <property type="component" value="Chromosome 1"/>
</dbReference>
<name>A0A5E4GHP6_PRUDU</name>
<dbReference type="EMBL" id="CABIKO010000730">
    <property type="protein sequence ID" value="VVA39048.1"/>
    <property type="molecule type" value="Genomic_DNA"/>
</dbReference>
<feature type="non-terminal residue" evidence="2">
    <location>
        <position position="1"/>
    </location>
</feature>
<accession>A0A5E4GHP6</accession>
<evidence type="ECO:0000313" key="2">
    <source>
        <dbReference type="EMBL" id="VVA39048.1"/>
    </source>
</evidence>
<protein>
    <submittedName>
        <fullName evidence="2">PREDICTED: VITISV_043090</fullName>
    </submittedName>
</protein>
<dbReference type="AlphaFoldDB" id="A0A5E4GHP6"/>
<evidence type="ECO:0000256" key="1">
    <source>
        <dbReference type="SAM" id="MobiDB-lite"/>
    </source>
</evidence>
<feature type="non-terminal residue" evidence="2">
    <location>
        <position position="173"/>
    </location>
</feature>
<evidence type="ECO:0000313" key="3">
    <source>
        <dbReference type="Proteomes" id="UP000327085"/>
    </source>
</evidence>
<sequence length="173" mass="19574">RSIPIMARFSGRLSAKFFEDSTARALFRTCGKVKMNRLAKVFSECKQLTDEDHISKEDFEYLICLRSGFVSLRQENYRITSDYVIWWSKVHRFESTKSKTISIAGKSSSLSQPKSLKSHGNEVLVHDKLARGKVLRVHPEVEGSSTTPASRVQHPPPVDVPPTRVPNDKGETE</sequence>
<dbReference type="InParanoid" id="A0A5E4GHP6"/>